<gene>
    <name evidence="1" type="ORF">SPRG_05547</name>
</gene>
<dbReference type="OrthoDB" id="686198at2759"/>
<keyword evidence="2" id="KW-1185">Reference proteome</keyword>
<dbReference type="AlphaFoldDB" id="A0A067CFS0"/>
<accession>A0A067CFS0</accession>
<dbReference type="Proteomes" id="UP000030745">
    <property type="component" value="Unassembled WGS sequence"/>
</dbReference>
<dbReference type="VEuPathDB" id="FungiDB:SPRG_05547"/>
<evidence type="ECO:0000313" key="2">
    <source>
        <dbReference type="Proteomes" id="UP000030745"/>
    </source>
</evidence>
<reference evidence="1 2" key="1">
    <citation type="journal article" date="2013" name="PLoS Genet.">
        <title>Distinctive expansion of potential virulence genes in the genome of the oomycete fish pathogen Saprolegnia parasitica.</title>
        <authorList>
            <person name="Jiang R.H."/>
            <person name="de Bruijn I."/>
            <person name="Haas B.J."/>
            <person name="Belmonte R."/>
            <person name="Lobach L."/>
            <person name="Christie J."/>
            <person name="van den Ackerveken G."/>
            <person name="Bottin A."/>
            <person name="Bulone V."/>
            <person name="Diaz-Moreno S.M."/>
            <person name="Dumas B."/>
            <person name="Fan L."/>
            <person name="Gaulin E."/>
            <person name="Govers F."/>
            <person name="Grenville-Briggs L.J."/>
            <person name="Horner N.R."/>
            <person name="Levin J.Z."/>
            <person name="Mammella M."/>
            <person name="Meijer H.J."/>
            <person name="Morris P."/>
            <person name="Nusbaum C."/>
            <person name="Oome S."/>
            <person name="Phillips A.J."/>
            <person name="van Rooyen D."/>
            <person name="Rzeszutek E."/>
            <person name="Saraiva M."/>
            <person name="Secombes C.J."/>
            <person name="Seidl M.F."/>
            <person name="Snel B."/>
            <person name="Stassen J.H."/>
            <person name="Sykes S."/>
            <person name="Tripathy S."/>
            <person name="van den Berg H."/>
            <person name="Vega-Arreguin J.C."/>
            <person name="Wawra S."/>
            <person name="Young S.K."/>
            <person name="Zeng Q."/>
            <person name="Dieguez-Uribeondo J."/>
            <person name="Russ C."/>
            <person name="Tyler B.M."/>
            <person name="van West P."/>
        </authorList>
    </citation>
    <scope>NUCLEOTIDE SEQUENCE [LARGE SCALE GENOMIC DNA]</scope>
    <source>
        <strain evidence="1 2">CBS 223.65</strain>
    </source>
</reference>
<proteinExistence type="predicted"/>
<dbReference type="STRING" id="695850.A0A067CFS0"/>
<sequence length="78" mass="8557">MAKSIKLLAASITRVNAIEVAMATFEEHYSNRGYSATTKLAFFKYLAGPTSIFNTATADVRDAMVDEFWADSQCKGVI</sequence>
<protein>
    <submittedName>
        <fullName evidence="1">Uncharacterized protein</fullName>
    </submittedName>
</protein>
<evidence type="ECO:0000313" key="1">
    <source>
        <dbReference type="EMBL" id="KDO29594.1"/>
    </source>
</evidence>
<dbReference type="EMBL" id="KK583205">
    <property type="protein sequence ID" value="KDO29594.1"/>
    <property type="molecule type" value="Genomic_DNA"/>
</dbReference>
<organism evidence="1 2">
    <name type="scientific">Saprolegnia parasitica (strain CBS 223.65)</name>
    <dbReference type="NCBI Taxonomy" id="695850"/>
    <lineage>
        <taxon>Eukaryota</taxon>
        <taxon>Sar</taxon>
        <taxon>Stramenopiles</taxon>
        <taxon>Oomycota</taxon>
        <taxon>Saprolegniomycetes</taxon>
        <taxon>Saprolegniales</taxon>
        <taxon>Saprolegniaceae</taxon>
        <taxon>Saprolegnia</taxon>
    </lineage>
</organism>
<dbReference type="KEGG" id="spar:SPRG_05547"/>
<dbReference type="GeneID" id="24127938"/>
<name>A0A067CFS0_SAPPC</name>
<dbReference type="RefSeq" id="XP_012199655.1">
    <property type="nucleotide sequence ID" value="XM_012344265.1"/>
</dbReference>